<dbReference type="OMA" id="WAPIYKK"/>
<organism evidence="3 4">
    <name type="scientific">Aspergillus violaceofuscus (strain CBS 115571)</name>
    <dbReference type="NCBI Taxonomy" id="1450538"/>
    <lineage>
        <taxon>Eukaryota</taxon>
        <taxon>Fungi</taxon>
        <taxon>Dikarya</taxon>
        <taxon>Ascomycota</taxon>
        <taxon>Pezizomycotina</taxon>
        <taxon>Eurotiomycetes</taxon>
        <taxon>Eurotiomycetidae</taxon>
        <taxon>Eurotiales</taxon>
        <taxon>Aspergillaceae</taxon>
        <taxon>Aspergillus</taxon>
    </lineage>
</organism>
<dbReference type="Gene3D" id="3.40.50.720">
    <property type="entry name" value="NAD(P)-binding Rossmann-like Domain"/>
    <property type="match status" value="1"/>
</dbReference>
<dbReference type="Gene3D" id="3.90.180.10">
    <property type="entry name" value="Medium-chain alcohol dehydrogenases, catalytic domain"/>
    <property type="match status" value="1"/>
</dbReference>
<keyword evidence="1" id="KW-0560">Oxidoreductase</keyword>
<dbReference type="SUPFAM" id="SSF51735">
    <property type="entry name" value="NAD(P)-binding Rossmann-fold domains"/>
    <property type="match status" value="1"/>
</dbReference>
<evidence type="ECO:0000259" key="2">
    <source>
        <dbReference type="Pfam" id="PF00107"/>
    </source>
</evidence>
<keyword evidence="4" id="KW-1185">Reference proteome</keyword>
<dbReference type="Pfam" id="PF00107">
    <property type="entry name" value="ADH_zinc_N"/>
    <property type="match status" value="1"/>
</dbReference>
<reference evidence="3 4" key="1">
    <citation type="submission" date="2018-02" db="EMBL/GenBank/DDBJ databases">
        <title>The genomes of Aspergillus section Nigri reveals drivers in fungal speciation.</title>
        <authorList>
            <consortium name="DOE Joint Genome Institute"/>
            <person name="Vesth T.C."/>
            <person name="Nybo J."/>
            <person name="Theobald S."/>
            <person name="Brandl J."/>
            <person name="Frisvad J.C."/>
            <person name="Nielsen K.F."/>
            <person name="Lyhne E.K."/>
            <person name="Kogle M.E."/>
            <person name="Kuo A."/>
            <person name="Riley R."/>
            <person name="Clum A."/>
            <person name="Nolan M."/>
            <person name="Lipzen A."/>
            <person name="Salamov A."/>
            <person name="Henrissat B."/>
            <person name="Wiebenga A."/>
            <person name="De vries R.P."/>
            <person name="Grigoriev I.V."/>
            <person name="Mortensen U.H."/>
            <person name="Andersen M.R."/>
            <person name="Baker S.E."/>
        </authorList>
    </citation>
    <scope>NUCLEOTIDE SEQUENCE [LARGE SCALE GENOMIC DNA]</scope>
    <source>
        <strain evidence="3 4">CBS 115571</strain>
    </source>
</reference>
<proteinExistence type="predicted"/>
<name>A0A2V5GZ29_ASPV1</name>
<protein>
    <submittedName>
        <fullName evidence="3">NAD(P)-binding protein</fullName>
    </submittedName>
</protein>
<gene>
    <name evidence="3" type="ORF">BO99DRAFT_14867</name>
</gene>
<dbReference type="STRING" id="1450538.A0A2V5GZ29"/>
<dbReference type="PANTHER" id="PTHR45348:SF2">
    <property type="entry name" value="ZINC-TYPE ALCOHOL DEHYDROGENASE-LIKE PROTEIN C2E1P3.01"/>
    <property type="match status" value="1"/>
</dbReference>
<dbReference type="InterPro" id="IPR013149">
    <property type="entry name" value="ADH-like_C"/>
</dbReference>
<accession>A0A2V5GZ29</accession>
<dbReference type="Proteomes" id="UP000249829">
    <property type="component" value="Unassembled WGS sequence"/>
</dbReference>
<dbReference type="InterPro" id="IPR047122">
    <property type="entry name" value="Trans-enoyl_RdTase-like"/>
</dbReference>
<evidence type="ECO:0000313" key="3">
    <source>
        <dbReference type="EMBL" id="PYI14642.1"/>
    </source>
</evidence>
<dbReference type="PANTHER" id="PTHR45348">
    <property type="entry name" value="HYPOTHETICAL OXIDOREDUCTASE (EUROFUNG)"/>
    <property type="match status" value="1"/>
</dbReference>
<dbReference type="AlphaFoldDB" id="A0A2V5GZ29"/>
<dbReference type="GO" id="GO:0016651">
    <property type="term" value="F:oxidoreductase activity, acting on NAD(P)H"/>
    <property type="evidence" value="ECO:0007669"/>
    <property type="project" value="InterPro"/>
</dbReference>
<dbReference type="CDD" id="cd08249">
    <property type="entry name" value="enoyl_reductase_like"/>
    <property type="match status" value="1"/>
</dbReference>
<dbReference type="InterPro" id="IPR036291">
    <property type="entry name" value="NAD(P)-bd_dom_sf"/>
</dbReference>
<sequence length="283" mass="30011">MNTKPIEKRHCDSLLTRKVTNAGFQLYTTVREILVAEIPDSLPLANAAVLPLSVSTAASALYVQLDLPFPSLSPKSTGKRIVIWGGSSSVGSSAIQLAVASGLEVVATASQANHDLVRSLGASQVFDHREPSVIDQMASVLQPGDYVVDCIGSPDTQAKCGELVGRIGGGTLPVMLWPQGGLPQNVRAVFGESDNFLFASSRPVCMLTDILQVNGLDPGMVNLDVGNAVWRKFIPEALAAGKFQAKPDPRIVPGGLEKVQEGIDMLRQGVSAQKIVIEISRSE</sequence>
<evidence type="ECO:0000256" key="1">
    <source>
        <dbReference type="ARBA" id="ARBA00023002"/>
    </source>
</evidence>
<evidence type="ECO:0000313" key="4">
    <source>
        <dbReference type="Proteomes" id="UP000249829"/>
    </source>
</evidence>
<dbReference type="EMBL" id="KZ825206">
    <property type="protein sequence ID" value="PYI14642.1"/>
    <property type="molecule type" value="Genomic_DNA"/>
</dbReference>
<feature type="domain" description="Alcohol dehydrogenase-like C-terminal" evidence="2">
    <location>
        <begin position="90"/>
        <end position="166"/>
    </location>
</feature>